<dbReference type="InterPro" id="IPR004941">
    <property type="entry name" value="FP_N"/>
</dbReference>
<dbReference type="EMBL" id="JBEDNZ010000020">
    <property type="protein sequence ID" value="KAL0819741.1"/>
    <property type="molecule type" value="Genomic_DNA"/>
</dbReference>
<feature type="coiled-coil region" evidence="1">
    <location>
        <begin position="134"/>
        <end position="189"/>
    </location>
</feature>
<evidence type="ECO:0000313" key="6">
    <source>
        <dbReference type="Proteomes" id="UP001549921"/>
    </source>
</evidence>
<proteinExistence type="predicted"/>
<gene>
    <name evidence="5" type="ORF">ABMA28_007789</name>
</gene>
<dbReference type="Pfam" id="PF25298">
    <property type="entry name" value="Baculo_FP_2nd"/>
    <property type="match status" value="1"/>
</dbReference>
<protein>
    <submittedName>
        <fullName evidence="5">Uncharacterized protein</fullName>
    </submittedName>
</protein>
<feature type="domain" description="FP protein N-terminal" evidence="3">
    <location>
        <begin position="188"/>
        <end position="272"/>
    </location>
</feature>
<comment type="caution">
    <text evidence="5">The sequence shown here is derived from an EMBL/GenBank/DDBJ whole genome shotgun (WGS) entry which is preliminary data.</text>
</comment>
<dbReference type="InterPro" id="IPR057251">
    <property type="entry name" value="FP_C"/>
</dbReference>
<dbReference type="Proteomes" id="UP001549921">
    <property type="component" value="Unassembled WGS sequence"/>
</dbReference>
<evidence type="ECO:0000259" key="3">
    <source>
        <dbReference type="Pfam" id="PF03258"/>
    </source>
</evidence>
<evidence type="ECO:0000313" key="5">
    <source>
        <dbReference type="EMBL" id="KAL0819741.1"/>
    </source>
</evidence>
<feature type="domain" description="FP protein C-terminal" evidence="4">
    <location>
        <begin position="278"/>
        <end position="329"/>
    </location>
</feature>
<name>A0ABD0SJJ9_LOXSC</name>
<dbReference type="Pfam" id="PF03258">
    <property type="entry name" value="Baculo_FP"/>
    <property type="match status" value="1"/>
</dbReference>
<evidence type="ECO:0000259" key="4">
    <source>
        <dbReference type="Pfam" id="PF25298"/>
    </source>
</evidence>
<evidence type="ECO:0000256" key="2">
    <source>
        <dbReference type="SAM" id="MobiDB-lite"/>
    </source>
</evidence>
<organism evidence="5 6">
    <name type="scientific">Loxostege sticticalis</name>
    <name type="common">Beet webworm moth</name>
    <dbReference type="NCBI Taxonomy" id="481309"/>
    <lineage>
        <taxon>Eukaryota</taxon>
        <taxon>Metazoa</taxon>
        <taxon>Ecdysozoa</taxon>
        <taxon>Arthropoda</taxon>
        <taxon>Hexapoda</taxon>
        <taxon>Insecta</taxon>
        <taxon>Pterygota</taxon>
        <taxon>Neoptera</taxon>
        <taxon>Endopterygota</taxon>
        <taxon>Lepidoptera</taxon>
        <taxon>Glossata</taxon>
        <taxon>Ditrysia</taxon>
        <taxon>Pyraloidea</taxon>
        <taxon>Crambidae</taxon>
        <taxon>Pyraustinae</taxon>
        <taxon>Loxostege</taxon>
    </lineage>
</organism>
<reference evidence="5 6" key="1">
    <citation type="submission" date="2024-06" db="EMBL/GenBank/DDBJ databases">
        <title>A chromosome-level genome assembly of beet webworm, Loxostege sticticalis.</title>
        <authorList>
            <person name="Zhang Y."/>
        </authorList>
    </citation>
    <scope>NUCLEOTIDE SEQUENCE [LARGE SCALE GENOMIC DNA]</scope>
    <source>
        <strain evidence="5">AQ028</strain>
        <tissue evidence="5">Male pupae</tissue>
    </source>
</reference>
<feature type="region of interest" description="Disordered" evidence="2">
    <location>
        <begin position="38"/>
        <end position="58"/>
    </location>
</feature>
<evidence type="ECO:0000256" key="1">
    <source>
        <dbReference type="SAM" id="Coils"/>
    </source>
</evidence>
<accession>A0ABD0SJJ9</accession>
<keyword evidence="1" id="KW-0175">Coiled coil</keyword>
<dbReference type="AlphaFoldDB" id="A0ABD0SJJ9"/>
<sequence>MQRTPNKHDVCYASDPNIHATTDKQSLDEWINTRHARKKRNIEDSDDESPANTDQGTAIPYCSSKAIDAINETLNLFREDMKVMNSLLISMKKEQDIRYESFQKDITDIKIQIIEMNKTNTCLEESVDYLGSKYSELEKSKQECSETLKKHENRLNDLSQRNIYLEKCNKALEERVGLLEQKELNLNIELVNVEKQEGENTLEVVKKIADKLNLSPDNVGSAWRVRGPEKKGPRPIIVTLKSSASRSEWLKCRKTYLTNNTVFSNGSSLKIYINEQVTRQTRELLWIVKTKLKNVYKYIWIQNGRVLVKKDDENKKIYHIRFESDIYSLISSCNSE</sequence>